<evidence type="ECO:0000313" key="3">
    <source>
        <dbReference type="Proteomes" id="UP000799118"/>
    </source>
</evidence>
<name>A0A6A4GST9_9AGAR</name>
<dbReference type="EMBL" id="ML769748">
    <property type="protein sequence ID" value="KAE9388360.1"/>
    <property type="molecule type" value="Genomic_DNA"/>
</dbReference>
<feature type="region of interest" description="Disordered" evidence="1">
    <location>
        <begin position="1"/>
        <end position="24"/>
    </location>
</feature>
<accession>A0A6A4GST9</accession>
<keyword evidence="3" id="KW-1185">Reference proteome</keyword>
<reference evidence="2" key="1">
    <citation type="journal article" date="2019" name="Environ. Microbiol.">
        <title>Fungal ecological strategies reflected in gene transcription - a case study of two litter decomposers.</title>
        <authorList>
            <person name="Barbi F."/>
            <person name="Kohler A."/>
            <person name="Barry K."/>
            <person name="Baskaran P."/>
            <person name="Daum C."/>
            <person name="Fauchery L."/>
            <person name="Ihrmark K."/>
            <person name="Kuo A."/>
            <person name="LaButti K."/>
            <person name="Lipzen A."/>
            <person name="Morin E."/>
            <person name="Grigoriev I.V."/>
            <person name="Henrissat B."/>
            <person name="Lindahl B."/>
            <person name="Martin F."/>
        </authorList>
    </citation>
    <scope>NUCLEOTIDE SEQUENCE</scope>
    <source>
        <strain evidence="2">JB14</strain>
    </source>
</reference>
<dbReference type="AlphaFoldDB" id="A0A6A4GST9"/>
<evidence type="ECO:0000313" key="2">
    <source>
        <dbReference type="EMBL" id="KAE9388360.1"/>
    </source>
</evidence>
<feature type="compositionally biased region" description="Polar residues" evidence="1">
    <location>
        <begin position="1"/>
        <end position="23"/>
    </location>
</feature>
<protein>
    <submittedName>
        <fullName evidence="2">Uncharacterized protein</fullName>
    </submittedName>
</protein>
<dbReference type="Proteomes" id="UP000799118">
    <property type="component" value="Unassembled WGS sequence"/>
</dbReference>
<gene>
    <name evidence="2" type="ORF">BT96DRAFT_927154</name>
</gene>
<proteinExistence type="predicted"/>
<organism evidence="2 3">
    <name type="scientific">Gymnopus androsaceus JB14</name>
    <dbReference type="NCBI Taxonomy" id="1447944"/>
    <lineage>
        <taxon>Eukaryota</taxon>
        <taxon>Fungi</taxon>
        <taxon>Dikarya</taxon>
        <taxon>Basidiomycota</taxon>
        <taxon>Agaricomycotina</taxon>
        <taxon>Agaricomycetes</taxon>
        <taxon>Agaricomycetidae</taxon>
        <taxon>Agaricales</taxon>
        <taxon>Marasmiineae</taxon>
        <taxon>Omphalotaceae</taxon>
        <taxon>Gymnopus</taxon>
    </lineage>
</organism>
<evidence type="ECO:0000256" key="1">
    <source>
        <dbReference type="SAM" id="MobiDB-lite"/>
    </source>
</evidence>
<sequence length="132" mass="14735">MRVSQTVTAQERSTDPSRPSHSRIQPIRMLRVPTRWFVTLVVAGVLTAELDDNEDSPTWISSCWALDSFTTVALGDSISEVDDSISSSYTRRKRCLLSLGGSGAGKSRFEYSDKNELADVSGMKRKQIFCRK</sequence>